<organism evidence="1 2">
    <name type="scientific">Entomophthora muscae</name>
    <dbReference type="NCBI Taxonomy" id="34485"/>
    <lineage>
        <taxon>Eukaryota</taxon>
        <taxon>Fungi</taxon>
        <taxon>Fungi incertae sedis</taxon>
        <taxon>Zoopagomycota</taxon>
        <taxon>Entomophthoromycotina</taxon>
        <taxon>Entomophthoromycetes</taxon>
        <taxon>Entomophthorales</taxon>
        <taxon>Entomophthoraceae</taxon>
        <taxon>Entomophthora</taxon>
    </lineage>
</organism>
<accession>A0ACC2UA19</accession>
<proteinExistence type="predicted"/>
<evidence type="ECO:0000313" key="2">
    <source>
        <dbReference type="Proteomes" id="UP001165960"/>
    </source>
</evidence>
<evidence type="ECO:0000313" key="1">
    <source>
        <dbReference type="EMBL" id="KAJ9083890.1"/>
    </source>
</evidence>
<reference evidence="1" key="1">
    <citation type="submission" date="2022-04" db="EMBL/GenBank/DDBJ databases">
        <title>Genome of the entomopathogenic fungus Entomophthora muscae.</title>
        <authorList>
            <person name="Elya C."/>
            <person name="Lovett B.R."/>
            <person name="Lee E."/>
            <person name="Macias A.M."/>
            <person name="Hajek A.E."/>
            <person name="De Bivort B.L."/>
            <person name="Kasson M.T."/>
            <person name="De Fine Licht H.H."/>
            <person name="Stajich J.E."/>
        </authorList>
    </citation>
    <scope>NUCLEOTIDE SEQUENCE</scope>
    <source>
        <strain evidence="1">Berkeley</strain>
    </source>
</reference>
<sequence>MLKTRILFNNLPIKASVLRVKPDWQRIKDGEPLDSKVIEKFRRRLKFDEGNVDNPRNRAIKYSSHILCYGIGFYMAIIHDYGYEDHCFAPLRGWLFQKWDNLWNLSESEIRELKDDLES</sequence>
<name>A0ACC2UA19_9FUNG</name>
<protein>
    <submittedName>
        <fullName evidence="1">Uncharacterized protein</fullName>
    </submittedName>
</protein>
<gene>
    <name evidence="1" type="ORF">DSO57_1029983</name>
</gene>
<dbReference type="EMBL" id="QTSX02000912">
    <property type="protein sequence ID" value="KAJ9083890.1"/>
    <property type="molecule type" value="Genomic_DNA"/>
</dbReference>
<keyword evidence="2" id="KW-1185">Reference proteome</keyword>
<dbReference type="Proteomes" id="UP001165960">
    <property type="component" value="Unassembled WGS sequence"/>
</dbReference>
<comment type="caution">
    <text evidence="1">The sequence shown here is derived from an EMBL/GenBank/DDBJ whole genome shotgun (WGS) entry which is preliminary data.</text>
</comment>